<protein>
    <submittedName>
        <fullName evidence="1">Uncharacterized protein</fullName>
    </submittedName>
</protein>
<dbReference type="AlphaFoldDB" id="A0AA88C7B1"/>
<reference evidence="1" key="2">
    <citation type="submission" date="2022-12" db="EMBL/GenBank/DDBJ databases">
        <authorList>
            <person name="Sun Q."/>
            <person name="Kim S."/>
        </authorList>
    </citation>
    <scope>NUCLEOTIDE SEQUENCE</scope>
    <source>
        <strain evidence="1">KCTC 12343</strain>
    </source>
</reference>
<evidence type="ECO:0000313" key="2">
    <source>
        <dbReference type="Proteomes" id="UP000628442"/>
    </source>
</evidence>
<evidence type="ECO:0000313" key="1">
    <source>
        <dbReference type="EMBL" id="GGY52521.1"/>
    </source>
</evidence>
<dbReference type="EMBL" id="BMWV01000009">
    <property type="protein sequence ID" value="GGY52521.1"/>
    <property type="molecule type" value="Genomic_DNA"/>
</dbReference>
<organism evidence="1 2">
    <name type="scientific">Pseudoduganella albidiflava</name>
    <dbReference type="NCBI Taxonomy" id="321983"/>
    <lineage>
        <taxon>Bacteria</taxon>
        <taxon>Pseudomonadati</taxon>
        <taxon>Pseudomonadota</taxon>
        <taxon>Betaproteobacteria</taxon>
        <taxon>Burkholderiales</taxon>
        <taxon>Oxalobacteraceae</taxon>
        <taxon>Telluria group</taxon>
        <taxon>Pseudoduganella</taxon>
    </lineage>
</organism>
<dbReference type="Proteomes" id="UP000628442">
    <property type="component" value="Unassembled WGS sequence"/>
</dbReference>
<comment type="caution">
    <text evidence="1">The sequence shown here is derived from an EMBL/GenBank/DDBJ whole genome shotgun (WGS) entry which is preliminary data.</text>
</comment>
<dbReference type="RefSeq" id="WP_229420705.1">
    <property type="nucleotide sequence ID" value="NZ_BMWV01000009.1"/>
</dbReference>
<proteinExistence type="predicted"/>
<reference evidence="1" key="1">
    <citation type="journal article" date="2014" name="Int. J. Syst. Evol. Microbiol.">
        <title>Complete genome sequence of Corynebacterium casei LMG S-19264T (=DSM 44701T), isolated from a smear-ripened cheese.</title>
        <authorList>
            <consortium name="US DOE Joint Genome Institute (JGI-PGF)"/>
            <person name="Walter F."/>
            <person name="Albersmeier A."/>
            <person name="Kalinowski J."/>
            <person name="Ruckert C."/>
        </authorList>
    </citation>
    <scope>NUCLEOTIDE SEQUENCE</scope>
    <source>
        <strain evidence="1">KCTC 12343</strain>
    </source>
</reference>
<gene>
    <name evidence="1" type="ORF">GCM10007387_38470</name>
</gene>
<name>A0AA88C7B1_9BURK</name>
<accession>A0AA88C7B1</accession>
<sequence>MSATEKNMVAELVFELGKVTRHAIDRLGVSQQPIELTKIANDLLEAGHEKVASDLLLLFVAGFEEGDPPERRTDPENRL</sequence>